<proteinExistence type="predicted"/>
<evidence type="ECO:0000313" key="3">
    <source>
        <dbReference type="Proteomes" id="UP000284220"/>
    </source>
</evidence>
<dbReference type="AlphaFoldDB" id="A0A414SKG3"/>
<comment type="caution">
    <text evidence="2">The sequence shown here is derived from an EMBL/GenBank/DDBJ whole genome shotgun (WGS) entry which is preliminary data.</text>
</comment>
<evidence type="ECO:0000256" key="1">
    <source>
        <dbReference type="SAM" id="Coils"/>
    </source>
</evidence>
<dbReference type="EMBL" id="QRHZ01000001">
    <property type="protein sequence ID" value="RHG20059.1"/>
    <property type="molecule type" value="Genomic_DNA"/>
</dbReference>
<sequence>MVYGVFGGCYSDWYIVGYFDNRNDADKYCCISNADYYVKPLKNLTNEKDLSKVELKYTHEVLFDYDKNNKYTMRKEPDRYRCYIDNELHCNSITKSNGWYHWIKFEINISHNNRKLAEKIAQDYLAELRSYGDGKIYDENIKLMNEKFVRPFKEKERLEKEKQLREKELAELKRLKEKYEQRTKMV</sequence>
<reference evidence="2 3" key="1">
    <citation type="submission" date="2018-08" db="EMBL/GenBank/DDBJ databases">
        <title>A genome reference for cultivated species of the human gut microbiota.</title>
        <authorList>
            <person name="Zou Y."/>
            <person name="Xue W."/>
            <person name="Luo G."/>
        </authorList>
    </citation>
    <scope>NUCLEOTIDE SEQUENCE [LARGE SCALE GENOMIC DNA]</scope>
    <source>
        <strain evidence="2 3">AM22-9LB</strain>
    </source>
</reference>
<evidence type="ECO:0000313" key="2">
    <source>
        <dbReference type="EMBL" id="RHG20059.1"/>
    </source>
</evidence>
<keyword evidence="1" id="KW-0175">Coiled coil</keyword>
<feature type="coiled-coil region" evidence="1">
    <location>
        <begin position="153"/>
        <end position="185"/>
    </location>
</feature>
<dbReference type="Proteomes" id="UP000284220">
    <property type="component" value="Unassembled WGS sequence"/>
</dbReference>
<name>A0A414SKG3_9FIRM</name>
<protein>
    <submittedName>
        <fullName evidence="2">Uncharacterized protein</fullName>
    </submittedName>
</protein>
<organism evidence="2 3">
    <name type="scientific">Blautia obeum</name>
    <dbReference type="NCBI Taxonomy" id="40520"/>
    <lineage>
        <taxon>Bacteria</taxon>
        <taxon>Bacillati</taxon>
        <taxon>Bacillota</taxon>
        <taxon>Clostridia</taxon>
        <taxon>Lachnospirales</taxon>
        <taxon>Lachnospiraceae</taxon>
        <taxon>Blautia</taxon>
    </lineage>
</organism>
<gene>
    <name evidence="2" type="ORF">DW272_02310</name>
</gene>
<dbReference type="RefSeq" id="WP_118197381.1">
    <property type="nucleotide sequence ID" value="NZ_QRHZ01000001.1"/>
</dbReference>
<accession>A0A414SKG3</accession>